<comment type="caution">
    <text evidence="7">The sequence shown here is derived from an EMBL/GenBank/DDBJ whole genome shotgun (WGS) entry which is preliminary data.</text>
</comment>
<evidence type="ECO:0000313" key="8">
    <source>
        <dbReference type="Proteomes" id="UP000245998"/>
    </source>
</evidence>
<dbReference type="InterPro" id="IPR009057">
    <property type="entry name" value="Homeodomain-like_sf"/>
</dbReference>
<dbReference type="AlphaFoldDB" id="A0A2U1K5B2"/>
<protein>
    <submittedName>
        <fullName evidence="7">TetR/AcrR family transcriptional regulator</fullName>
    </submittedName>
</protein>
<dbReference type="SUPFAM" id="SSF46689">
    <property type="entry name" value="Homeodomain-like"/>
    <property type="match status" value="1"/>
</dbReference>
<dbReference type="EMBL" id="QCZG01000006">
    <property type="protein sequence ID" value="PWA12701.1"/>
    <property type="molecule type" value="Genomic_DNA"/>
</dbReference>
<dbReference type="RefSeq" id="WP_116553692.1">
    <property type="nucleotide sequence ID" value="NZ_QCZG01000006.1"/>
</dbReference>
<keyword evidence="3 5" id="KW-0238">DNA-binding</keyword>
<dbReference type="PROSITE" id="PS50977">
    <property type="entry name" value="HTH_TETR_2"/>
    <property type="match status" value="1"/>
</dbReference>
<sequence>MIDRKQHVFLTAQRLFLEKGFSATSVQDILEESGISKGTFYNYFSSKNECLIAILEHAYDEALIRRQELIIGKDVSNKNILAKQIAVRTQVNREHNLMPLFGAIFHSKDAELKAFIKKQLLTELAWLSKRLVDVYGQEAKPYSLDCAVMLIGMIQHYHVSIPGSNEDLEPEIIVQFILRRMDSIISGMISTDDKLLDIGIFLQQSNEKRYSKEQLLEKLHHFLASLDNKLGSKQYPEFLIDELQSEQPRVLLIETVIRSFREAFIGTSAELEAQEIALHLYHYLNTLKK</sequence>
<dbReference type="Proteomes" id="UP000245998">
    <property type="component" value="Unassembled WGS sequence"/>
</dbReference>
<dbReference type="PROSITE" id="PS01081">
    <property type="entry name" value="HTH_TETR_1"/>
    <property type="match status" value="1"/>
</dbReference>
<dbReference type="FunFam" id="1.10.10.60:FF:000141">
    <property type="entry name" value="TetR family transcriptional regulator"/>
    <property type="match status" value="1"/>
</dbReference>
<proteinExistence type="predicted"/>
<gene>
    <name evidence="7" type="ORF">DCC39_04505</name>
</gene>
<keyword evidence="1" id="KW-0678">Repressor</keyword>
<accession>A0A2U1K5B2</accession>
<evidence type="ECO:0000256" key="4">
    <source>
        <dbReference type="ARBA" id="ARBA00023163"/>
    </source>
</evidence>
<dbReference type="Pfam" id="PF00440">
    <property type="entry name" value="TetR_N"/>
    <property type="match status" value="1"/>
</dbReference>
<dbReference type="PRINTS" id="PR00455">
    <property type="entry name" value="HTHTETR"/>
</dbReference>
<dbReference type="GO" id="GO:0003677">
    <property type="term" value="F:DNA binding"/>
    <property type="evidence" value="ECO:0007669"/>
    <property type="project" value="UniProtKB-UniRule"/>
</dbReference>
<keyword evidence="4" id="KW-0804">Transcription</keyword>
<organism evidence="7 8">
    <name type="scientific">Pueribacillus theae</name>
    <dbReference type="NCBI Taxonomy" id="2171751"/>
    <lineage>
        <taxon>Bacteria</taxon>
        <taxon>Bacillati</taxon>
        <taxon>Bacillota</taxon>
        <taxon>Bacilli</taxon>
        <taxon>Bacillales</taxon>
        <taxon>Bacillaceae</taxon>
        <taxon>Pueribacillus</taxon>
    </lineage>
</organism>
<dbReference type="PANTHER" id="PTHR43479:SF22">
    <property type="entry name" value="TRANSCRIPTIONAL REGULATOR, TETR FAMILY"/>
    <property type="match status" value="1"/>
</dbReference>
<dbReference type="InterPro" id="IPR001647">
    <property type="entry name" value="HTH_TetR"/>
</dbReference>
<dbReference type="InterPro" id="IPR050624">
    <property type="entry name" value="HTH-type_Tx_Regulator"/>
</dbReference>
<feature type="domain" description="HTH tetR-type" evidence="6">
    <location>
        <begin position="2"/>
        <end position="62"/>
    </location>
</feature>
<feature type="DNA-binding region" description="H-T-H motif" evidence="5">
    <location>
        <begin position="25"/>
        <end position="44"/>
    </location>
</feature>
<evidence type="ECO:0000313" key="7">
    <source>
        <dbReference type="EMBL" id="PWA12701.1"/>
    </source>
</evidence>
<dbReference type="Gene3D" id="1.10.357.10">
    <property type="entry name" value="Tetracycline Repressor, domain 2"/>
    <property type="match status" value="1"/>
</dbReference>
<evidence type="ECO:0000256" key="5">
    <source>
        <dbReference type="PROSITE-ProRule" id="PRU00335"/>
    </source>
</evidence>
<reference evidence="7 8" key="1">
    <citation type="submission" date="2018-04" db="EMBL/GenBank/DDBJ databases">
        <title>Camelliibacillus theae gen. nov., sp. nov., isolated from Pu'er tea.</title>
        <authorList>
            <person name="Niu L."/>
        </authorList>
    </citation>
    <scope>NUCLEOTIDE SEQUENCE [LARGE SCALE GENOMIC DNA]</scope>
    <source>
        <strain evidence="7 8">T8</strain>
    </source>
</reference>
<evidence type="ECO:0000256" key="2">
    <source>
        <dbReference type="ARBA" id="ARBA00023015"/>
    </source>
</evidence>
<keyword evidence="2" id="KW-0805">Transcription regulation</keyword>
<evidence type="ECO:0000259" key="6">
    <source>
        <dbReference type="PROSITE" id="PS50977"/>
    </source>
</evidence>
<evidence type="ECO:0000256" key="1">
    <source>
        <dbReference type="ARBA" id="ARBA00022491"/>
    </source>
</evidence>
<dbReference type="PANTHER" id="PTHR43479">
    <property type="entry name" value="ACREF/ENVCD OPERON REPRESSOR-RELATED"/>
    <property type="match status" value="1"/>
</dbReference>
<dbReference type="OrthoDB" id="9812993at2"/>
<keyword evidence="8" id="KW-1185">Reference proteome</keyword>
<dbReference type="InterPro" id="IPR023772">
    <property type="entry name" value="DNA-bd_HTH_TetR-type_CS"/>
</dbReference>
<evidence type="ECO:0000256" key="3">
    <source>
        <dbReference type="ARBA" id="ARBA00023125"/>
    </source>
</evidence>
<dbReference type="GO" id="GO:0045892">
    <property type="term" value="P:negative regulation of DNA-templated transcription"/>
    <property type="evidence" value="ECO:0007669"/>
    <property type="project" value="UniProtKB-ARBA"/>
</dbReference>
<name>A0A2U1K5B2_9BACI</name>